<sequence>MGRTFDRLQLLQIDSVNVLARAHYLPMFSRLGNYDVGILHRFSGSAPRRMVEYWAHEASYIRPDLFADLKVWQKRRWIGDHGLDPLLRQDLEKRILEELAAARPLTARQIADRIGHREAKSTVNWGWNWNAVKRVLEALFERGAVSAAGRNAQFERLYALTAKVMPKTAGRQPAVDKDESMVRLMDAAARAHGIGTVRCFADYFRVPRRPAEEAVRRLVSDGRLEEVSVEGWQGTHYLHTAAARPRRAAGQALLGPFDSLVFERERLERLFGFRYRIEIYTPAHQRQYGYYVLPFLLHEQLCARVDLKAHRAAGFLEVRGAFREPEAPEDTAVALASELVLMAQWLELSEVQVADRGDLAPELSRALAQRARPAPAPGTKAPAGT</sequence>
<reference evidence="1 2" key="1">
    <citation type="journal article" date="2013" name="Genome Announc.">
        <title>Draft Genome Sequence of Arthrobacter crystallopoietes Strain BAB-32, Revealing Genes for Bioremediation.</title>
        <authorList>
            <person name="Joshi M.N."/>
            <person name="Pandit A.S."/>
            <person name="Sharma A."/>
            <person name="Pandya R.V."/>
            <person name="Desai S.M."/>
            <person name="Saxena A.K."/>
            <person name="Bagatharia S.B."/>
        </authorList>
    </citation>
    <scope>NUCLEOTIDE SEQUENCE [LARGE SCALE GENOMIC DNA]</scope>
    <source>
        <strain evidence="1 2">BAB-32</strain>
    </source>
</reference>
<dbReference type="InterPro" id="IPR009351">
    <property type="entry name" value="AlkZ-like"/>
</dbReference>
<name>N1V6F5_9MICC</name>
<keyword evidence="2" id="KW-1185">Reference proteome</keyword>
<dbReference type="PANTHER" id="PTHR30528:SF0">
    <property type="entry name" value="CYTOPLASMIC PROTEIN"/>
    <property type="match status" value="1"/>
</dbReference>
<dbReference type="Pfam" id="PF06224">
    <property type="entry name" value="AlkZ-like"/>
    <property type="match status" value="1"/>
</dbReference>
<comment type="caution">
    <text evidence="1">The sequence shown here is derived from an EMBL/GenBank/DDBJ whole genome shotgun (WGS) entry which is preliminary data.</text>
</comment>
<evidence type="ECO:0000313" key="1">
    <source>
        <dbReference type="EMBL" id="EMY35687.1"/>
    </source>
</evidence>
<accession>N1V6F5</accession>
<evidence type="ECO:0008006" key="3">
    <source>
        <dbReference type="Google" id="ProtNLM"/>
    </source>
</evidence>
<dbReference type="Proteomes" id="UP000010729">
    <property type="component" value="Unassembled WGS sequence"/>
</dbReference>
<proteinExistence type="predicted"/>
<protein>
    <recommendedName>
        <fullName evidence="3">Cytoplasmic protein</fullName>
    </recommendedName>
</protein>
<dbReference type="PANTHER" id="PTHR30528">
    <property type="entry name" value="CYTOPLASMIC PROTEIN"/>
    <property type="match status" value="1"/>
</dbReference>
<dbReference type="AlphaFoldDB" id="N1V6F5"/>
<gene>
    <name evidence="1" type="ORF">D477_003303</name>
</gene>
<organism evidence="1 2">
    <name type="scientific">Arthrobacter crystallopoietes BAB-32</name>
    <dbReference type="NCBI Taxonomy" id="1246476"/>
    <lineage>
        <taxon>Bacteria</taxon>
        <taxon>Bacillati</taxon>
        <taxon>Actinomycetota</taxon>
        <taxon>Actinomycetes</taxon>
        <taxon>Micrococcales</taxon>
        <taxon>Micrococcaceae</taxon>
        <taxon>Crystallibacter</taxon>
    </lineage>
</organism>
<dbReference type="EMBL" id="ANPE02000067">
    <property type="protein sequence ID" value="EMY35687.1"/>
    <property type="molecule type" value="Genomic_DNA"/>
</dbReference>
<evidence type="ECO:0000313" key="2">
    <source>
        <dbReference type="Proteomes" id="UP000010729"/>
    </source>
</evidence>